<accession>A0AA86NSV4</accession>
<dbReference type="Pfam" id="PF12796">
    <property type="entry name" value="Ank_2"/>
    <property type="match status" value="1"/>
</dbReference>
<dbReference type="InterPro" id="IPR036770">
    <property type="entry name" value="Ankyrin_rpt-contain_sf"/>
</dbReference>
<reference evidence="2 3" key="2">
    <citation type="submission" date="2024-07" db="EMBL/GenBank/DDBJ databases">
        <authorList>
            <person name="Akdeniz Z."/>
        </authorList>
    </citation>
    <scope>NUCLEOTIDE SEQUENCE [LARGE SCALE GENOMIC DNA]</scope>
</reference>
<dbReference type="EMBL" id="CATOUU010000324">
    <property type="protein sequence ID" value="CAI9924826.1"/>
    <property type="molecule type" value="Genomic_DNA"/>
</dbReference>
<sequence>MGCGANQEETYTWFQAAKAGNIPVIQQLIPKMARQVDQRITDADQDQFHGFSAIHYAVIYEQIDAVQELIEHEYFSRLQSDIQIMAPNIGPQAKYMLKEGSSIIHLSILVANYEITKYILNYSHKSGQSLIGIPDANGQYAINLLFSIQTTNYVIKVLHNQAMESELNCDFISKQCPGPLHMAGLFGRYKLIEHLLEYIQAHPQVEYLDFKESIFKLVLMVHQNQSPIDAAKMPMDISRCGVISSERFRCQQAIQQLVEMAIQYLLDQGGISAQIAQDYQTFQASKE</sequence>
<name>A0AA86NSV4_9EUKA</name>
<dbReference type="EMBL" id="CAXDID020000521">
    <property type="protein sequence ID" value="CAL6099545.1"/>
    <property type="molecule type" value="Genomic_DNA"/>
</dbReference>
<dbReference type="InterPro" id="IPR002110">
    <property type="entry name" value="Ankyrin_rpt"/>
</dbReference>
<dbReference type="AlphaFoldDB" id="A0AA86NSV4"/>
<dbReference type="Proteomes" id="UP001642409">
    <property type="component" value="Unassembled WGS sequence"/>
</dbReference>
<evidence type="ECO:0000313" key="1">
    <source>
        <dbReference type="EMBL" id="CAI9924826.1"/>
    </source>
</evidence>
<keyword evidence="3" id="KW-1185">Reference proteome</keyword>
<organism evidence="1">
    <name type="scientific">Hexamita inflata</name>
    <dbReference type="NCBI Taxonomy" id="28002"/>
    <lineage>
        <taxon>Eukaryota</taxon>
        <taxon>Metamonada</taxon>
        <taxon>Diplomonadida</taxon>
        <taxon>Hexamitidae</taxon>
        <taxon>Hexamitinae</taxon>
        <taxon>Hexamita</taxon>
    </lineage>
</organism>
<reference evidence="1" key="1">
    <citation type="submission" date="2023-06" db="EMBL/GenBank/DDBJ databases">
        <authorList>
            <person name="Kurt Z."/>
        </authorList>
    </citation>
    <scope>NUCLEOTIDE SEQUENCE</scope>
</reference>
<proteinExistence type="predicted"/>
<evidence type="ECO:0000313" key="3">
    <source>
        <dbReference type="Proteomes" id="UP001642409"/>
    </source>
</evidence>
<evidence type="ECO:0000313" key="2">
    <source>
        <dbReference type="EMBL" id="CAL6099545.1"/>
    </source>
</evidence>
<protein>
    <submittedName>
        <fullName evidence="1">Ankyrin repeat protein 1</fullName>
    </submittedName>
    <submittedName>
        <fullName evidence="2">Ankyrin_repeat protein 1</fullName>
    </submittedName>
</protein>
<comment type="caution">
    <text evidence="1">The sequence shown here is derived from an EMBL/GenBank/DDBJ whole genome shotgun (WGS) entry which is preliminary data.</text>
</comment>
<gene>
    <name evidence="1" type="ORF">HINF_LOCUS12471</name>
    <name evidence="2" type="ORF">HINF_LOCUS70132</name>
</gene>
<dbReference type="Gene3D" id="1.25.40.20">
    <property type="entry name" value="Ankyrin repeat-containing domain"/>
    <property type="match status" value="1"/>
</dbReference>
<dbReference type="SUPFAM" id="SSF48403">
    <property type="entry name" value="Ankyrin repeat"/>
    <property type="match status" value="1"/>
</dbReference>